<dbReference type="EMBL" id="MQVM01000001">
    <property type="protein sequence ID" value="ONH77908.1"/>
    <property type="molecule type" value="Genomic_DNA"/>
</dbReference>
<reference evidence="13 18" key="5">
    <citation type="submission" date="2018-06" db="EMBL/GenBank/DDBJ databases">
        <title>Population genomics shows no distinction between pathogenic Candida krusei and environmental Pichia kudriavzevii: One species, four names.</title>
        <authorList>
            <person name="Douglass A.P."/>
            <person name="Offei B."/>
            <person name="Braun-Galleani S."/>
            <person name="Coughlan A.Y."/>
            <person name="Martos A."/>
            <person name="Ortiz-Merino R.A."/>
            <person name="Byrne K.P."/>
            <person name="Wolfe K.H."/>
        </authorList>
    </citation>
    <scope>NUCLEOTIDE SEQUENCE [LARGE SCALE GENOMIC DNA]</scope>
    <source>
        <strain evidence="13 18">CBS573</strain>
    </source>
</reference>
<comment type="catalytic activity">
    <reaction evidence="1">
        <text>(R)-pantothenate + ATP = (R)-4'-phosphopantothenate + ADP + H(+)</text>
        <dbReference type="Rhea" id="RHEA:16373"/>
        <dbReference type="ChEBI" id="CHEBI:10986"/>
        <dbReference type="ChEBI" id="CHEBI:15378"/>
        <dbReference type="ChEBI" id="CHEBI:29032"/>
        <dbReference type="ChEBI" id="CHEBI:30616"/>
        <dbReference type="ChEBI" id="CHEBI:456216"/>
        <dbReference type="EC" id="2.7.1.33"/>
    </reaction>
</comment>
<dbReference type="EMBL" id="JQFK01000004">
    <property type="protein sequence ID" value="KGK40149.1"/>
    <property type="molecule type" value="Genomic_DNA"/>
</dbReference>
<reference evidence="15" key="4">
    <citation type="submission" date="2017-01" db="EMBL/GenBank/DDBJ databases">
        <authorList>
            <person name="Mah S.A."/>
            <person name="Swanson W.J."/>
            <person name="Moy G.W."/>
            <person name="Vacquier V.D."/>
        </authorList>
    </citation>
    <scope>NUCLEOTIDE SEQUENCE [LARGE SCALE GENOMIC DNA]</scope>
    <source>
        <strain evidence="15">129</strain>
    </source>
</reference>
<dbReference type="GO" id="GO:0004594">
    <property type="term" value="F:pantothenate kinase activity"/>
    <property type="evidence" value="ECO:0007669"/>
    <property type="project" value="UniProtKB-EC"/>
</dbReference>
<keyword evidence="10" id="KW-0173">Coenzyme A biosynthesis</keyword>
<dbReference type="GO" id="GO:0005634">
    <property type="term" value="C:nucleus"/>
    <property type="evidence" value="ECO:0007669"/>
    <property type="project" value="TreeGrafter"/>
</dbReference>
<name>A0A099P7A4_PICKU</name>
<reference evidence="14" key="2">
    <citation type="submission" date="2014-08" db="EMBL/GenBank/DDBJ databases">
        <title>Exploiting Issatchenkia orientalis SD108 for Succinic Acid Production.</title>
        <authorList>
            <person name="Xiao H."/>
            <person name="Shao Z."/>
            <person name="Jiang Y."/>
            <person name="Dole S."/>
            <person name="Zhao H."/>
        </authorList>
    </citation>
    <scope>NUCLEOTIDE SEQUENCE [LARGE SCALE GENOMIC DNA]</scope>
    <source>
        <strain evidence="14">SD108</strain>
    </source>
</reference>
<dbReference type="NCBIfam" id="TIGR00555">
    <property type="entry name" value="panK_eukar"/>
    <property type="match status" value="1"/>
</dbReference>
<feature type="compositionally biased region" description="Polar residues" evidence="12">
    <location>
        <begin position="1"/>
        <end position="20"/>
    </location>
</feature>
<dbReference type="Gene3D" id="3.30.420.510">
    <property type="match status" value="1"/>
</dbReference>
<evidence type="ECO:0000256" key="7">
    <source>
        <dbReference type="ARBA" id="ARBA00022741"/>
    </source>
</evidence>
<gene>
    <name evidence="15" type="ORF">BOH78_0242</name>
    <name evidence="13" type="ORF">C5L36_0E01350</name>
    <name evidence="14" type="ORF">JL09_g816</name>
</gene>
<keyword evidence="9" id="KW-0067">ATP-binding</keyword>
<dbReference type="EMBL" id="CP028777">
    <property type="protein sequence ID" value="AWU78073.1"/>
    <property type="molecule type" value="Genomic_DNA"/>
</dbReference>
<feature type="region of interest" description="Disordered" evidence="12">
    <location>
        <begin position="1"/>
        <end position="32"/>
    </location>
</feature>
<keyword evidence="7" id="KW-0547">Nucleotide-binding</keyword>
<evidence type="ECO:0000256" key="11">
    <source>
        <dbReference type="ARBA" id="ARBA00060870"/>
    </source>
</evidence>
<reference evidence="16" key="1">
    <citation type="journal article" date="2014" name="Microb. Cell Fact.">
        <title>Exploiting Issatchenkia orientalis SD108 for succinic acid production.</title>
        <authorList>
            <person name="Xiao H."/>
            <person name="Shao Z."/>
            <person name="Jiang Y."/>
            <person name="Dole S."/>
            <person name="Zhao H."/>
        </authorList>
    </citation>
    <scope>NUCLEOTIDE SEQUENCE [LARGE SCALE GENOMIC DNA]</scope>
    <source>
        <strain evidence="16">SD108</strain>
    </source>
</reference>
<dbReference type="Proteomes" id="UP000029867">
    <property type="component" value="Unassembled WGS sequence"/>
</dbReference>
<evidence type="ECO:0000256" key="4">
    <source>
        <dbReference type="ARBA" id="ARBA00012102"/>
    </source>
</evidence>
<evidence type="ECO:0000256" key="10">
    <source>
        <dbReference type="ARBA" id="ARBA00022993"/>
    </source>
</evidence>
<keyword evidence="18" id="KW-1185">Reference proteome</keyword>
<dbReference type="Gene3D" id="3.30.420.40">
    <property type="match status" value="1"/>
</dbReference>
<organism evidence="14 16">
    <name type="scientific">Pichia kudriavzevii</name>
    <name type="common">Yeast</name>
    <name type="synonym">Issatchenkia orientalis</name>
    <dbReference type="NCBI Taxonomy" id="4909"/>
    <lineage>
        <taxon>Eukaryota</taxon>
        <taxon>Fungi</taxon>
        <taxon>Dikarya</taxon>
        <taxon>Ascomycota</taxon>
        <taxon>Saccharomycotina</taxon>
        <taxon>Pichiomycetes</taxon>
        <taxon>Pichiales</taxon>
        <taxon>Pichiaceae</taxon>
        <taxon>Pichia</taxon>
    </lineage>
</organism>
<evidence type="ECO:0000256" key="9">
    <source>
        <dbReference type="ARBA" id="ARBA00022840"/>
    </source>
</evidence>
<dbReference type="GO" id="GO:0005524">
    <property type="term" value="F:ATP binding"/>
    <property type="evidence" value="ECO:0007669"/>
    <property type="project" value="UniProtKB-KW"/>
</dbReference>
<dbReference type="AlphaFoldDB" id="A0A099P7A4"/>
<evidence type="ECO:0000313" key="15">
    <source>
        <dbReference type="EMBL" id="ONH77908.1"/>
    </source>
</evidence>
<dbReference type="Pfam" id="PF03630">
    <property type="entry name" value="Fumble"/>
    <property type="match status" value="1"/>
</dbReference>
<evidence type="ECO:0000313" key="17">
    <source>
        <dbReference type="Proteomes" id="UP000189274"/>
    </source>
</evidence>
<keyword evidence="8 15" id="KW-0418">Kinase</keyword>
<evidence type="ECO:0000256" key="5">
    <source>
        <dbReference type="ARBA" id="ARBA00022490"/>
    </source>
</evidence>
<comment type="pathway">
    <text evidence="3">Cofactor biosynthesis; coenzyme A biosynthesis; CoA from (R)-pantothenate: step 1/5.</text>
</comment>
<comment type="similarity">
    <text evidence="11">Belongs to the type II pantothenate kinase family.</text>
</comment>
<dbReference type="PANTHER" id="PTHR12280">
    <property type="entry name" value="PANTOTHENATE KINASE"/>
    <property type="match status" value="1"/>
</dbReference>
<evidence type="ECO:0000256" key="1">
    <source>
        <dbReference type="ARBA" id="ARBA00001206"/>
    </source>
</evidence>
<dbReference type="VEuPathDB" id="FungiDB:C5L36_0E01350"/>
<dbReference type="SUPFAM" id="SSF53067">
    <property type="entry name" value="Actin-like ATPase domain"/>
    <property type="match status" value="2"/>
</dbReference>
<evidence type="ECO:0000256" key="6">
    <source>
        <dbReference type="ARBA" id="ARBA00022679"/>
    </source>
</evidence>
<keyword evidence="5" id="KW-0963">Cytoplasm</keyword>
<dbReference type="GO" id="GO:0005829">
    <property type="term" value="C:cytosol"/>
    <property type="evidence" value="ECO:0007669"/>
    <property type="project" value="TreeGrafter"/>
</dbReference>
<evidence type="ECO:0000256" key="12">
    <source>
        <dbReference type="SAM" id="MobiDB-lite"/>
    </source>
</evidence>
<accession>A0A099P7A4</accession>
<keyword evidence="6" id="KW-0808">Transferase</keyword>
<dbReference type="Proteomes" id="UP000249293">
    <property type="component" value="Chromosome 5"/>
</dbReference>
<dbReference type="HOGENOM" id="CLU_011154_3_0_1"/>
<evidence type="ECO:0000256" key="2">
    <source>
        <dbReference type="ARBA" id="ARBA00004496"/>
    </source>
</evidence>
<dbReference type="PANTHER" id="PTHR12280:SF20">
    <property type="entry name" value="4'-PHOSPHOPANTETHEINE PHOSPHATASE"/>
    <property type="match status" value="1"/>
</dbReference>
<dbReference type="eggNOG" id="KOG2201">
    <property type="taxonomic scope" value="Eukaryota"/>
</dbReference>
<reference evidence="17" key="3">
    <citation type="journal article" date="2017" name="Genome Announc.">
        <title>Genome sequences of Cyberlindnera fabianii 65, Pichia kudriavzevii 129, and Saccharomyces cerevisiae 131 isolated from fermented masau fruits in Zimbabwe.</title>
        <authorList>
            <person name="van Rijswijck I.M.H."/>
            <person name="Derks M.F.L."/>
            <person name="Abee T."/>
            <person name="de Ridder D."/>
            <person name="Smid E.J."/>
        </authorList>
    </citation>
    <scope>NUCLEOTIDE SEQUENCE [LARGE SCALE GENOMIC DNA]</scope>
    <source>
        <strain evidence="17">129</strain>
    </source>
</reference>
<dbReference type="InterPro" id="IPR004567">
    <property type="entry name" value="Type_II_PanK"/>
</dbReference>
<dbReference type="FunFam" id="3.30.420.40:FF:000025">
    <property type="entry name" value="pantothenate kinase 2, mitochondrial"/>
    <property type="match status" value="1"/>
</dbReference>
<evidence type="ECO:0000313" key="16">
    <source>
        <dbReference type="Proteomes" id="UP000029867"/>
    </source>
</evidence>
<comment type="subcellular location">
    <subcellularLocation>
        <location evidence="2">Cytoplasm</location>
    </subcellularLocation>
</comment>
<dbReference type="InterPro" id="IPR043129">
    <property type="entry name" value="ATPase_NBD"/>
</dbReference>
<proteinExistence type="inferred from homology"/>
<sequence>MTLNDNTHINQVGPSAGTDTEISKGTPASEYDFTVDENNYSSAATSGTSSRQSSIYRHNHCSNQKPLNVLNAHIVNDSNQYVFDNIPETKDICLPNHSIDDINEISVDIGGSLAKVVYFTKDPINEEGVRLNFYKIETDKIDRFIEFLNDIITKNFPDRSRTEVTVIATGGGAHKYHDKLVEKLNCKVQKEDEMQCLIIGLDFFITGIKNEIFYYDEDDNKYIEIEQDDESSSPESVYPYLLVNIGSGVSMIKVTGPNEGNFERVGGSSLGGGTLWGLLSILTDCNSFDEMLEMASLGNNENVDLLVGDIYGKSYNKIGLKSNHIASSMGKVFKEVLDTKTGEKLSRMERLEKFDQRDIARSMLYAVSYNIGQISYLQAQRYDLKKIYFAGSYIRNHNQTIRTLSFAIDFWSQGEKKAYFLNHEGYLGAMGAFLMRRNEPIH</sequence>
<protein>
    <recommendedName>
        <fullName evidence="4">pantothenate kinase</fullName>
        <ecNumber evidence="4">2.7.1.33</ecNumber>
    </recommendedName>
</protein>
<dbReference type="CDD" id="cd24123">
    <property type="entry name" value="ASKHA_NBD_PanK-II_Pank4"/>
    <property type="match status" value="1"/>
</dbReference>
<evidence type="ECO:0000313" key="14">
    <source>
        <dbReference type="EMBL" id="KGK40149.1"/>
    </source>
</evidence>
<dbReference type="Proteomes" id="UP000189274">
    <property type="component" value="Unassembled WGS sequence"/>
</dbReference>
<evidence type="ECO:0000313" key="18">
    <source>
        <dbReference type="Proteomes" id="UP000249293"/>
    </source>
</evidence>
<evidence type="ECO:0000256" key="8">
    <source>
        <dbReference type="ARBA" id="ARBA00022777"/>
    </source>
</evidence>
<evidence type="ECO:0000256" key="3">
    <source>
        <dbReference type="ARBA" id="ARBA00005225"/>
    </source>
</evidence>
<dbReference type="OrthoDB" id="498611at2759"/>
<dbReference type="EC" id="2.7.1.33" evidence="4"/>
<dbReference type="GO" id="GO:0008204">
    <property type="term" value="P:ergosterol metabolic process"/>
    <property type="evidence" value="ECO:0007669"/>
    <property type="project" value="EnsemblFungi"/>
</dbReference>
<dbReference type="GO" id="GO:0015937">
    <property type="term" value="P:coenzyme A biosynthetic process"/>
    <property type="evidence" value="ECO:0007669"/>
    <property type="project" value="UniProtKB-KW"/>
</dbReference>
<evidence type="ECO:0000313" key="13">
    <source>
        <dbReference type="EMBL" id="AWU78073.1"/>
    </source>
</evidence>
<dbReference type="STRING" id="4909.A0A099P7A4"/>